<dbReference type="EMBL" id="JAPDMQ010000396">
    <property type="protein sequence ID" value="KAK0525491.1"/>
    <property type="molecule type" value="Genomic_DNA"/>
</dbReference>
<feature type="region of interest" description="Disordered" evidence="3">
    <location>
        <begin position="1"/>
        <end position="95"/>
    </location>
</feature>
<dbReference type="SUPFAM" id="SSF54631">
    <property type="entry name" value="CBS-domain pair"/>
    <property type="match status" value="2"/>
</dbReference>
<keyword evidence="4" id="KW-1133">Transmembrane helix</keyword>
<dbReference type="Pfam" id="PF00571">
    <property type="entry name" value="CBS"/>
    <property type="match status" value="4"/>
</dbReference>
<evidence type="ECO:0000259" key="5">
    <source>
        <dbReference type="PROSITE" id="PS51371"/>
    </source>
</evidence>
<feature type="compositionally biased region" description="Gly residues" evidence="3">
    <location>
        <begin position="445"/>
        <end position="457"/>
    </location>
</feature>
<name>A0AAN6G781_9BASI</name>
<dbReference type="Pfam" id="PF00564">
    <property type="entry name" value="PB1"/>
    <property type="match status" value="1"/>
</dbReference>
<dbReference type="Gene3D" id="3.10.580.10">
    <property type="entry name" value="CBS-domain"/>
    <property type="match status" value="2"/>
</dbReference>
<organism evidence="6 7">
    <name type="scientific">Tilletia horrida</name>
    <dbReference type="NCBI Taxonomy" id="155126"/>
    <lineage>
        <taxon>Eukaryota</taxon>
        <taxon>Fungi</taxon>
        <taxon>Dikarya</taxon>
        <taxon>Basidiomycota</taxon>
        <taxon>Ustilaginomycotina</taxon>
        <taxon>Exobasidiomycetes</taxon>
        <taxon>Tilletiales</taxon>
        <taxon>Tilletiaceae</taxon>
        <taxon>Tilletia</taxon>
    </lineage>
</organism>
<evidence type="ECO:0000256" key="2">
    <source>
        <dbReference type="PROSITE-ProRule" id="PRU00703"/>
    </source>
</evidence>
<keyword evidence="1" id="KW-0677">Repeat</keyword>
<accession>A0AAN6G781</accession>
<keyword evidence="7" id="KW-1185">Reference proteome</keyword>
<evidence type="ECO:0000256" key="1">
    <source>
        <dbReference type="ARBA" id="ARBA00022737"/>
    </source>
</evidence>
<gene>
    <name evidence="6" type="ORF">OC842_005488</name>
</gene>
<sequence>MSSSSGYRASPLGHHHSTSSSSLTTPASSNAELDTRKRQSKRDEAIRKKIEADLQRKSGKSGSGAAGGGVGGGGAGGNGGRRTRKMSRPTAAAGTVSALRPLPALTVPQSMTVADASQLCAAKRTDCVLVVDDEEHLAGIFTAKDLAFRVVAQGLDARNTPVSAIMTRSPMVTRDSTSATEALNTMVTRGFRHLPVCNDEGDVVGLLDIAKVFYEALEKLERAHGSSQKLYNALEGVQSEWGAAATSGPQAAMLQYIEALRQKMSIPDLTTILDSRTLPVTVGVRTTVKEAARMMKEHHTTAVCVMEGAGPAGATATSSGGPVSGKIAGIFTSKDVVLRVIAAGLEPKSCSVVRVMTPHPDTAPPTMTIQEALRKMHDGRYLNLPVVETDAEQRLVGVVDVLKLTYATLEMINSMNEDAGGPGGGGADGGGPMWNRFWNSFGQTGSAGGSMTGGQGGDDGDSVLSGPTGTGTGTRPQSMYGLGEAGSGAPGTPSKTFGSAADLSSDLHPNDSASAVGGDGTPLHGPGRGNLFDDGASQVGGAAGAHAGVADDGTYLFKFVTPSGRTHRFQARYDEGSFETVREIVTNKLALDPFFEPPAATGESLAAPVSASGGGGGGGGGGEGPVLSPEAEQQPGTPAPLPDPNDFSLAYTDDDSDVVLITADGDVLDAVSVARKQGKDRVLLILQGGRAWTDAMSKATAASVLVGAAAAVGGAGKRAKSRRAKGLGMVEEDEDEDGEGGPGAEEDGAEGGVSTSAGAEAGEGEADAGAGARSAARRRGKSAAKGSGGGGDDELLFGVLPKDLALPAAIGFLGVAVIGAVVLTRATGGGNRY</sequence>
<keyword evidence="2" id="KW-0129">CBS domain</keyword>
<proteinExistence type="predicted"/>
<feature type="compositionally biased region" description="Gly residues" evidence="3">
    <location>
        <begin position="612"/>
        <end position="624"/>
    </location>
</feature>
<feature type="domain" description="CBS" evidence="5">
    <location>
        <begin position="99"/>
        <end position="157"/>
    </location>
</feature>
<feature type="domain" description="CBS" evidence="5">
    <location>
        <begin position="356"/>
        <end position="415"/>
    </location>
</feature>
<dbReference type="PANTHER" id="PTHR48108">
    <property type="entry name" value="CBS DOMAIN-CONTAINING PROTEIN CBSX2, CHLOROPLASTIC"/>
    <property type="match status" value="1"/>
</dbReference>
<evidence type="ECO:0000256" key="3">
    <source>
        <dbReference type="SAM" id="MobiDB-lite"/>
    </source>
</evidence>
<protein>
    <recommendedName>
        <fullName evidence="5">CBS domain-containing protein</fullName>
    </recommendedName>
</protein>
<feature type="region of interest" description="Disordered" evidence="3">
    <location>
        <begin position="602"/>
        <end position="647"/>
    </location>
</feature>
<feature type="compositionally biased region" description="Acidic residues" evidence="3">
    <location>
        <begin position="730"/>
        <end position="749"/>
    </location>
</feature>
<keyword evidence="4" id="KW-0472">Membrane</keyword>
<dbReference type="PROSITE" id="PS51371">
    <property type="entry name" value="CBS"/>
    <property type="match status" value="3"/>
</dbReference>
<evidence type="ECO:0000313" key="7">
    <source>
        <dbReference type="Proteomes" id="UP001176521"/>
    </source>
</evidence>
<feature type="compositionally biased region" description="Low complexity" evidence="3">
    <location>
        <begin position="18"/>
        <end position="29"/>
    </location>
</feature>
<dbReference type="InterPro" id="IPR046342">
    <property type="entry name" value="CBS_dom_sf"/>
</dbReference>
<dbReference type="InterPro" id="IPR000644">
    <property type="entry name" value="CBS_dom"/>
</dbReference>
<evidence type="ECO:0000256" key="4">
    <source>
        <dbReference type="SAM" id="Phobius"/>
    </source>
</evidence>
<feature type="region of interest" description="Disordered" evidence="3">
    <location>
        <begin position="441"/>
        <end position="523"/>
    </location>
</feature>
<comment type="caution">
    <text evidence="6">The sequence shown here is derived from an EMBL/GenBank/DDBJ whole genome shotgun (WGS) entry which is preliminary data.</text>
</comment>
<dbReference type="SMART" id="SM00116">
    <property type="entry name" value="CBS"/>
    <property type="match status" value="4"/>
</dbReference>
<dbReference type="AlphaFoldDB" id="A0AAN6G781"/>
<feature type="domain" description="CBS" evidence="5">
    <location>
        <begin position="166"/>
        <end position="222"/>
    </location>
</feature>
<dbReference type="PANTHER" id="PTHR48108:SF26">
    <property type="entry name" value="CBS DOMAIN-CONTAINING PROTEIN DDB_G0289609"/>
    <property type="match status" value="1"/>
</dbReference>
<dbReference type="CDD" id="cd17781">
    <property type="entry name" value="CBS_pair_MUG70_1"/>
    <property type="match status" value="1"/>
</dbReference>
<dbReference type="InterPro" id="IPR051462">
    <property type="entry name" value="CBS_domain-containing"/>
</dbReference>
<dbReference type="CDD" id="cd17782">
    <property type="entry name" value="CBS_pair_MUG70_2"/>
    <property type="match status" value="1"/>
</dbReference>
<feature type="transmembrane region" description="Helical" evidence="4">
    <location>
        <begin position="804"/>
        <end position="823"/>
    </location>
</feature>
<feature type="compositionally biased region" description="Basic and acidic residues" evidence="3">
    <location>
        <begin position="33"/>
        <end position="56"/>
    </location>
</feature>
<dbReference type="SUPFAM" id="SSF54277">
    <property type="entry name" value="CAD &amp; PB1 domains"/>
    <property type="match status" value="1"/>
</dbReference>
<keyword evidence="4" id="KW-0812">Transmembrane</keyword>
<feature type="region of interest" description="Disordered" evidence="3">
    <location>
        <begin position="721"/>
        <end position="792"/>
    </location>
</feature>
<dbReference type="Proteomes" id="UP001176521">
    <property type="component" value="Unassembled WGS sequence"/>
</dbReference>
<reference evidence="6" key="1">
    <citation type="journal article" date="2023" name="PhytoFront">
        <title>Draft Genome Resources of Seven Strains of Tilletia horrida, Causal Agent of Kernel Smut of Rice.</title>
        <authorList>
            <person name="Khanal S."/>
            <person name="Antony Babu S."/>
            <person name="Zhou X.G."/>
        </authorList>
    </citation>
    <scope>NUCLEOTIDE SEQUENCE</scope>
    <source>
        <strain evidence="6">TX3</strain>
    </source>
</reference>
<feature type="compositionally biased region" description="Gly residues" evidence="3">
    <location>
        <begin position="61"/>
        <end position="80"/>
    </location>
</feature>
<evidence type="ECO:0000313" key="6">
    <source>
        <dbReference type="EMBL" id="KAK0525491.1"/>
    </source>
</evidence>
<dbReference type="InterPro" id="IPR000270">
    <property type="entry name" value="PB1_dom"/>
</dbReference>